<dbReference type="PANTHER" id="PTHR47354:SF1">
    <property type="entry name" value="CARNITINE MONOOXYGENASE REDUCTASE SUBUNIT"/>
    <property type="match status" value="1"/>
</dbReference>
<evidence type="ECO:0000256" key="6">
    <source>
        <dbReference type="ARBA" id="ARBA00023014"/>
    </source>
</evidence>
<feature type="domain" description="FAD-binding FR-type" evidence="8">
    <location>
        <begin position="18"/>
        <end position="120"/>
    </location>
</feature>
<dbReference type="PRINTS" id="PR00409">
    <property type="entry name" value="PHDIOXRDTASE"/>
</dbReference>
<keyword evidence="6" id="KW-0411">Iron-sulfur</keyword>
<dbReference type="PROSITE" id="PS51384">
    <property type="entry name" value="FAD_FR"/>
    <property type="match status" value="1"/>
</dbReference>
<dbReference type="EMBL" id="JBHRTB010000010">
    <property type="protein sequence ID" value="MFC3144528.1"/>
    <property type="molecule type" value="Genomic_DNA"/>
</dbReference>
<evidence type="ECO:0000259" key="8">
    <source>
        <dbReference type="PROSITE" id="PS51384"/>
    </source>
</evidence>
<dbReference type="Gene3D" id="3.40.50.80">
    <property type="entry name" value="Nucleotide-binding domain of ferredoxin-NADP reductase (FNR) module"/>
    <property type="match status" value="1"/>
</dbReference>
<evidence type="ECO:0000313" key="9">
    <source>
        <dbReference type="EMBL" id="MFC3144528.1"/>
    </source>
</evidence>
<dbReference type="SUPFAM" id="SSF63380">
    <property type="entry name" value="Riboflavin synthase domain-like"/>
    <property type="match status" value="1"/>
</dbReference>
<sequence length="332" mass="35621">MTMQETIRAGATAPAQDTGPLTLRVTAIRYLAETIREIELRRPDSGRLDGVEAGAHIDLGLPGDLSNSYSLVNAPGDDDRFLVAVNRDPASRGGSAFLVEDLRVGATLQVSAPLNTFPLTDAPRFVFFAGGIGITPILSMIRACAARGVPWELHYAFRAEALAAYLPELRALAAGSNGGLHLHDDALTGTVMDIAPRVTDAAPDAHLYCCGPEPMIAAFTDASKGRDPDAVHVEHFKNEFEASTESFTVVLKRRGQEFEVPAGRTIMEVLTENGIRVAYSCRSGVCGTCETRVVEGEPDHKDNILSDRERASNKVMLICCSGSKSGRLVLDL</sequence>
<evidence type="ECO:0000256" key="5">
    <source>
        <dbReference type="ARBA" id="ARBA00023004"/>
    </source>
</evidence>
<proteinExistence type="predicted"/>
<feature type="domain" description="2Fe-2S ferredoxin-type" evidence="7">
    <location>
        <begin position="245"/>
        <end position="332"/>
    </location>
</feature>
<evidence type="ECO:0000256" key="1">
    <source>
        <dbReference type="ARBA" id="ARBA00022630"/>
    </source>
</evidence>
<dbReference type="Pfam" id="PF00175">
    <property type="entry name" value="NAD_binding_1"/>
    <property type="match status" value="1"/>
</dbReference>
<evidence type="ECO:0000313" key="10">
    <source>
        <dbReference type="Proteomes" id="UP001595632"/>
    </source>
</evidence>
<evidence type="ECO:0000256" key="4">
    <source>
        <dbReference type="ARBA" id="ARBA00023002"/>
    </source>
</evidence>
<dbReference type="Pfam" id="PF00111">
    <property type="entry name" value="Fer2"/>
    <property type="match status" value="1"/>
</dbReference>
<keyword evidence="4" id="KW-0560">Oxidoreductase</keyword>
<evidence type="ECO:0000259" key="7">
    <source>
        <dbReference type="PROSITE" id="PS51085"/>
    </source>
</evidence>
<dbReference type="PROSITE" id="PS00197">
    <property type="entry name" value="2FE2S_FER_1"/>
    <property type="match status" value="1"/>
</dbReference>
<keyword evidence="2" id="KW-0001">2Fe-2S</keyword>
<evidence type="ECO:0000256" key="3">
    <source>
        <dbReference type="ARBA" id="ARBA00022723"/>
    </source>
</evidence>
<keyword evidence="3" id="KW-0479">Metal-binding</keyword>
<dbReference type="Proteomes" id="UP001595632">
    <property type="component" value="Unassembled WGS sequence"/>
</dbReference>
<keyword evidence="1" id="KW-0285">Flavoprotein</keyword>
<dbReference type="InterPro" id="IPR017927">
    <property type="entry name" value="FAD-bd_FR_type"/>
</dbReference>
<dbReference type="InterPro" id="IPR039261">
    <property type="entry name" value="FNR_nucleotide-bd"/>
</dbReference>
<dbReference type="PANTHER" id="PTHR47354">
    <property type="entry name" value="NADH OXIDOREDUCTASE HCR"/>
    <property type="match status" value="1"/>
</dbReference>
<organism evidence="9 10">
    <name type="scientific">Psychromarinibacter halotolerans</name>
    <dbReference type="NCBI Taxonomy" id="1775175"/>
    <lineage>
        <taxon>Bacteria</taxon>
        <taxon>Pseudomonadati</taxon>
        <taxon>Pseudomonadota</taxon>
        <taxon>Alphaproteobacteria</taxon>
        <taxon>Rhodobacterales</taxon>
        <taxon>Paracoccaceae</taxon>
        <taxon>Psychromarinibacter</taxon>
    </lineage>
</organism>
<dbReference type="InterPro" id="IPR001433">
    <property type="entry name" value="OxRdtase_FAD/NAD-bd"/>
</dbReference>
<comment type="caution">
    <text evidence="9">The sequence shown here is derived from an EMBL/GenBank/DDBJ whole genome shotgun (WGS) entry which is preliminary data.</text>
</comment>
<evidence type="ECO:0000256" key="2">
    <source>
        <dbReference type="ARBA" id="ARBA00022714"/>
    </source>
</evidence>
<dbReference type="PROSITE" id="PS51085">
    <property type="entry name" value="2FE2S_FER_2"/>
    <property type="match status" value="1"/>
</dbReference>
<protein>
    <submittedName>
        <fullName evidence="9">PDR/VanB family oxidoreductase</fullName>
    </submittedName>
</protein>
<name>A0ABV7GSA5_9RHOB</name>
<dbReference type="Gene3D" id="3.10.20.30">
    <property type="match status" value="1"/>
</dbReference>
<dbReference type="SUPFAM" id="SSF54292">
    <property type="entry name" value="2Fe-2S ferredoxin-like"/>
    <property type="match status" value="1"/>
</dbReference>
<dbReference type="InterPro" id="IPR017938">
    <property type="entry name" value="Riboflavin_synthase-like_b-brl"/>
</dbReference>
<dbReference type="InterPro" id="IPR036010">
    <property type="entry name" value="2Fe-2S_ferredoxin-like_sf"/>
</dbReference>
<dbReference type="InterPro" id="IPR006058">
    <property type="entry name" value="2Fe2S_fd_BS"/>
</dbReference>
<dbReference type="CDD" id="cd00207">
    <property type="entry name" value="fer2"/>
    <property type="match status" value="1"/>
</dbReference>
<accession>A0ABV7GSA5</accession>
<dbReference type="SUPFAM" id="SSF52343">
    <property type="entry name" value="Ferredoxin reductase-like, C-terminal NADP-linked domain"/>
    <property type="match status" value="1"/>
</dbReference>
<dbReference type="InterPro" id="IPR012675">
    <property type="entry name" value="Beta-grasp_dom_sf"/>
</dbReference>
<reference evidence="10" key="1">
    <citation type="journal article" date="2019" name="Int. J. Syst. Evol. Microbiol.">
        <title>The Global Catalogue of Microorganisms (GCM) 10K type strain sequencing project: providing services to taxonomists for standard genome sequencing and annotation.</title>
        <authorList>
            <consortium name="The Broad Institute Genomics Platform"/>
            <consortium name="The Broad Institute Genome Sequencing Center for Infectious Disease"/>
            <person name="Wu L."/>
            <person name="Ma J."/>
        </authorList>
    </citation>
    <scope>NUCLEOTIDE SEQUENCE [LARGE SCALE GENOMIC DNA]</scope>
    <source>
        <strain evidence="10">KCTC 52366</strain>
    </source>
</reference>
<keyword evidence="5" id="KW-0408">Iron</keyword>
<dbReference type="CDD" id="cd06185">
    <property type="entry name" value="PDR_like"/>
    <property type="match status" value="1"/>
</dbReference>
<dbReference type="InterPro" id="IPR001041">
    <property type="entry name" value="2Fe-2S_ferredoxin-type"/>
</dbReference>
<keyword evidence="10" id="KW-1185">Reference proteome</keyword>
<dbReference type="Gene3D" id="2.40.30.10">
    <property type="entry name" value="Translation factors"/>
    <property type="match status" value="1"/>
</dbReference>
<dbReference type="RefSeq" id="WP_379561327.1">
    <property type="nucleotide sequence ID" value="NZ_JBHRTB010000010.1"/>
</dbReference>
<dbReference type="InterPro" id="IPR050415">
    <property type="entry name" value="MRET"/>
</dbReference>
<gene>
    <name evidence="9" type="ORF">ACFOGP_17515</name>
</gene>